<sequence length="507" mass="51056">MSAPTPPLTGTTGAPATVPPFDQVAVRVAPGPDLVVRMPGVLLVVGVTTQPSGPAAPAARPALVGWGSAPVPPAPAAAPAGDAHVGELVALCRRLSAAGSRAPGRRLHEELRTWLGTVTEPPSFAVAAATEDGLTLVLVGGGSAEVPDLGLRLTPAQGEKLDNGTLVLDRFVTWPPAPLHLSAGSPADTAPHPLADLEAGAVPGAAAVLSPAPAPSAAAPAPSGTMQVRLPAPHARVPLSTAKPPARPVPAAPAGAPAGHDHAGHASAGHDHAGHDSAGHAHAAPAPLAAPAPAVDPAPVAPPPAPVELPAPERSSLLFGAAAEAEPARQPLPTPGQEPAPAAAEPEDERPTVKGILCKNGHLNDPRAGFCALCGIRTTQQTAVVVEGVRPPLGLLVFDDGATVSLDMDYLLGREPETDERVVSGRVRPLLVLDQTGGVSRHHAEIRLEGWDVLLVDVGSANGTLVAPRGAPGWSSLVPHQPIRLTPGTAVRMGGRQFAFESQHGGY</sequence>
<feature type="region of interest" description="Disordered" evidence="2">
    <location>
        <begin position="237"/>
        <end position="311"/>
    </location>
</feature>
<dbReference type="PROSITE" id="PS50006">
    <property type="entry name" value="FHA_DOMAIN"/>
    <property type="match status" value="1"/>
</dbReference>
<dbReference type="CDD" id="cd00060">
    <property type="entry name" value="FHA"/>
    <property type="match status" value="1"/>
</dbReference>
<keyword evidence="1" id="KW-0597">Phosphoprotein</keyword>
<organism evidence="4 5">
    <name type="scientific">Geodermatophilus arenarius</name>
    <dbReference type="NCBI Taxonomy" id="1137990"/>
    <lineage>
        <taxon>Bacteria</taxon>
        <taxon>Bacillati</taxon>
        <taxon>Actinomycetota</taxon>
        <taxon>Actinomycetes</taxon>
        <taxon>Geodermatophilales</taxon>
        <taxon>Geodermatophilaceae</taxon>
        <taxon>Geodermatophilus</taxon>
    </lineage>
</organism>
<dbReference type="InterPro" id="IPR000253">
    <property type="entry name" value="FHA_dom"/>
</dbReference>
<feature type="compositionally biased region" description="Pro residues" evidence="2">
    <location>
        <begin position="288"/>
        <end position="309"/>
    </location>
</feature>
<dbReference type="SUPFAM" id="SSF49879">
    <property type="entry name" value="SMAD/FHA domain"/>
    <property type="match status" value="1"/>
</dbReference>
<evidence type="ECO:0000256" key="2">
    <source>
        <dbReference type="SAM" id="MobiDB-lite"/>
    </source>
</evidence>
<feature type="region of interest" description="Disordered" evidence="2">
    <location>
        <begin position="324"/>
        <end position="349"/>
    </location>
</feature>
<accession>A0ABV9LE60</accession>
<proteinExistence type="predicted"/>
<evidence type="ECO:0000256" key="1">
    <source>
        <dbReference type="ARBA" id="ARBA00022553"/>
    </source>
</evidence>
<protein>
    <submittedName>
        <fullName evidence="4">FHA domain-containing protein</fullName>
    </submittedName>
</protein>
<evidence type="ECO:0000313" key="4">
    <source>
        <dbReference type="EMBL" id="MFC4691981.1"/>
    </source>
</evidence>
<comment type="caution">
    <text evidence="4">The sequence shown here is derived from an EMBL/GenBank/DDBJ whole genome shotgun (WGS) entry which is preliminary data.</text>
</comment>
<evidence type="ECO:0000259" key="3">
    <source>
        <dbReference type="PROSITE" id="PS50006"/>
    </source>
</evidence>
<dbReference type="SMART" id="SM00240">
    <property type="entry name" value="FHA"/>
    <property type="match status" value="1"/>
</dbReference>
<reference evidence="5" key="1">
    <citation type="journal article" date="2019" name="Int. J. Syst. Evol. Microbiol.">
        <title>The Global Catalogue of Microorganisms (GCM) 10K type strain sequencing project: providing services to taxonomists for standard genome sequencing and annotation.</title>
        <authorList>
            <consortium name="The Broad Institute Genomics Platform"/>
            <consortium name="The Broad Institute Genome Sequencing Center for Infectious Disease"/>
            <person name="Wu L."/>
            <person name="Ma J."/>
        </authorList>
    </citation>
    <scope>NUCLEOTIDE SEQUENCE [LARGE SCALE GENOMIC DNA]</scope>
    <source>
        <strain evidence="5">CCUG 62763</strain>
    </source>
</reference>
<dbReference type="Proteomes" id="UP001596025">
    <property type="component" value="Unassembled WGS sequence"/>
</dbReference>
<dbReference type="EMBL" id="JBHSGR010000001">
    <property type="protein sequence ID" value="MFC4691981.1"/>
    <property type="molecule type" value="Genomic_DNA"/>
</dbReference>
<dbReference type="Gene3D" id="2.60.200.20">
    <property type="match status" value="1"/>
</dbReference>
<dbReference type="Pfam" id="PF00498">
    <property type="entry name" value="FHA"/>
    <property type="match status" value="1"/>
</dbReference>
<feature type="domain" description="FHA" evidence="3">
    <location>
        <begin position="410"/>
        <end position="466"/>
    </location>
</feature>
<name>A0ABV9LE60_9ACTN</name>
<gene>
    <name evidence="4" type="ORF">ACFO3M_01115</name>
</gene>
<dbReference type="RefSeq" id="WP_387985258.1">
    <property type="nucleotide sequence ID" value="NZ_JBHSGR010000001.1"/>
</dbReference>
<evidence type="ECO:0000313" key="5">
    <source>
        <dbReference type="Proteomes" id="UP001596025"/>
    </source>
</evidence>
<dbReference type="InterPro" id="IPR008984">
    <property type="entry name" value="SMAD_FHA_dom_sf"/>
</dbReference>
<feature type="compositionally biased region" description="Basic and acidic residues" evidence="2">
    <location>
        <begin position="259"/>
        <end position="279"/>
    </location>
</feature>
<keyword evidence="5" id="KW-1185">Reference proteome</keyword>